<keyword evidence="1" id="KW-0732">Signal</keyword>
<dbReference type="AlphaFoldDB" id="A0A354M0C1"/>
<feature type="domain" description="Peptidase S9 prolyl oligopeptidase catalytic" evidence="2">
    <location>
        <begin position="521"/>
        <end position="717"/>
    </location>
</feature>
<dbReference type="InterPro" id="IPR050278">
    <property type="entry name" value="Serine_Prot_S9B/DPPIV"/>
</dbReference>
<evidence type="ECO:0000313" key="4">
    <source>
        <dbReference type="EMBL" id="HBJ07960.1"/>
    </source>
</evidence>
<protein>
    <submittedName>
        <fullName evidence="4">S9 family peptidase</fullName>
    </submittedName>
</protein>
<accession>A0A354M0C1</accession>
<name>A0A354M0C1_9BACT</name>
<dbReference type="PANTHER" id="PTHR11731">
    <property type="entry name" value="PROTEASE FAMILY S9B,C DIPEPTIDYL-PEPTIDASE IV-RELATED"/>
    <property type="match status" value="1"/>
</dbReference>
<evidence type="ECO:0000313" key="5">
    <source>
        <dbReference type="Proteomes" id="UP000262954"/>
    </source>
</evidence>
<dbReference type="Pfam" id="PF00326">
    <property type="entry name" value="Peptidase_S9"/>
    <property type="match status" value="1"/>
</dbReference>
<dbReference type="InterPro" id="IPR001375">
    <property type="entry name" value="Peptidase_S9_cat"/>
</dbReference>
<dbReference type="Pfam" id="PF00930">
    <property type="entry name" value="DPPIV_N"/>
    <property type="match status" value="1"/>
</dbReference>
<comment type="caution">
    <text evidence="4">The sequence shown here is derived from an EMBL/GenBank/DDBJ whole genome shotgun (WGS) entry which is preliminary data.</text>
</comment>
<dbReference type="SUPFAM" id="SSF53474">
    <property type="entry name" value="alpha/beta-Hydrolases"/>
    <property type="match status" value="1"/>
</dbReference>
<dbReference type="Proteomes" id="UP000262954">
    <property type="component" value="Unassembled WGS sequence"/>
</dbReference>
<dbReference type="SUPFAM" id="SSF82171">
    <property type="entry name" value="DPP6 N-terminal domain-like"/>
    <property type="match status" value="1"/>
</dbReference>
<evidence type="ECO:0000259" key="2">
    <source>
        <dbReference type="Pfam" id="PF00326"/>
    </source>
</evidence>
<feature type="chain" id="PRO_5016808372" evidence="1">
    <location>
        <begin position="22"/>
        <end position="717"/>
    </location>
</feature>
<evidence type="ECO:0000256" key="1">
    <source>
        <dbReference type="SAM" id="SignalP"/>
    </source>
</evidence>
<reference evidence="4 5" key="1">
    <citation type="journal article" date="2018" name="Nat. Biotechnol.">
        <title>A standardized bacterial taxonomy based on genome phylogeny substantially revises the tree of life.</title>
        <authorList>
            <person name="Parks D.H."/>
            <person name="Chuvochina M."/>
            <person name="Waite D.W."/>
            <person name="Rinke C."/>
            <person name="Skarshewski A."/>
            <person name="Chaumeil P.A."/>
            <person name="Hugenholtz P."/>
        </authorList>
    </citation>
    <scope>NUCLEOTIDE SEQUENCE [LARGE SCALE GENOMIC DNA]</scope>
    <source>
        <strain evidence="4">UBA11482</strain>
    </source>
</reference>
<organism evidence="4 5">
    <name type="scientific">Coprobacter fastidiosus</name>
    <dbReference type="NCBI Taxonomy" id="1099853"/>
    <lineage>
        <taxon>Bacteria</taxon>
        <taxon>Pseudomonadati</taxon>
        <taxon>Bacteroidota</taxon>
        <taxon>Bacteroidia</taxon>
        <taxon>Bacteroidales</taxon>
        <taxon>Barnesiellaceae</taxon>
        <taxon>Coprobacter</taxon>
    </lineage>
</organism>
<dbReference type="InterPro" id="IPR029058">
    <property type="entry name" value="AB_hydrolase_fold"/>
</dbReference>
<feature type="domain" description="Dipeptidylpeptidase IV N-terminal" evidence="3">
    <location>
        <begin position="126"/>
        <end position="434"/>
    </location>
</feature>
<evidence type="ECO:0000259" key="3">
    <source>
        <dbReference type="Pfam" id="PF00930"/>
    </source>
</evidence>
<sequence length="717" mass="82123">MKLRFLFILAITQFMAVSAQLKEFSLDNLMPGGKTYARFVPKNIKQLQFLGENYIYQKGDSIMIVKPGNHKEKVLVTVKDINRFIAEKGLKPVGSMPRISVWEDGKENGISFLHDKHFIHLSADGSSIEQLYPLEKGDTDFDFDPHKRQYALTNENGLYIISPNGERITVGKDSNGYISMGANNVHRNEFGIKKGTFWSPKGNALAFYRMNETMVGDYPLVDISAREAKLKNIKYPMAGMRSHEVTVGVFRLSDRNTVYLHTGTPKDRYFTNITWSPDEKEIYIQELNRRQDTCLVEVYDAASGKHLRTLFTETNEKYVEPENPLIFIPGKPELFIYTSRKDGYRHLYLYDTSGKMIRQITRGEWEVLSAEIDPTGKYLYITSTEASPLEVNLYRVTLSNGKRERLTPANGVHTPLMSKSGRYMIDRYSNHNTPRMIDFSDLKTGKTKNLLCAPDPYDGYAMPDIKCGTIKAADGETDLYYRLTQPAKIETGKKYPVIVYVYGGPHVQQVRDGWKWDARGWDIYMANRGYIIFTIDGRGSANRGSAFENVTHRQLGKIELQDQMEGIKWLKSLPYVDENRIGVHGWSFGGFMTTNMMLNNPETFKTGVAGGPVIDWKYYEIMYGERYMGSPKENAQGYKNSNLNRIAGNLQGHLLLIHGDQDPVVVWQHSLSFLKSCIQSGTYPDYFVYPGHFHNVLGPDRVHLYEKITRYFDDYLK</sequence>
<dbReference type="GO" id="GO:0008236">
    <property type="term" value="F:serine-type peptidase activity"/>
    <property type="evidence" value="ECO:0007669"/>
    <property type="project" value="InterPro"/>
</dbReference>
<gene>
    <name evidence="4" type="ORF">DDY73_03050</name>
</gene>
<dbReference type="Gene3D" id="3.40.50.1820">
    <property type="entry name" value="alpha/beta hydrolase"/>
    <property type="match status" value="1"/>
</dbReference>
<dbReference type="GO" id="GO:0006508">
    <property type="term" value="P:proteolysis"/>
    <property type="evidence" value="ECO:0007669"/>
    <property type="project" value="InterPro"/>
</dbReference>
<dbReference type="InterPro" id="IPR002469">
    <property type="entry name" value="Peptidase_S9B_N"/>
</dbReference>
<dbReference type="EMBL" id="DNWC01000043">
    <property type="protein sequence ID" value="HBJ07960.1"/>
    <property type="molecule type" value="Genomic_DNA"/>
</dbReference>
<dbReference type="Gene3D" id="2.140.10.30">
    <property type="entry name" value="Dipeptidylpeptidase IV, N-terminal domain"/>
    <property type="match status" value="1"/>
</dbReference>
<feature type="signal peptide" evidence="1">
    <location>
        <begin position="1"/>
        <end position="21"/>
    </location>
</feature>
<dbReference type="PANTHER" id="PTHR11731:SF193">
    <property type="entry name" value="DIPEPTIDYL PEPTIDASE 9"/>
    <property type="match status" value="1"/>
</dbReference>
<dbReference type="GO" id="GO:0008239">
    <property type="term" value="F:dipeptidyl-peptidase activity"/>
    <property type="evidence" value="ECO:0007669"/>
    <property type="project" value="TreeGrafter"/>
</dbReference>
<proteinExistence type="predicted"/>